<proteinExistence type="predicted"/>
<dbReference type="AlphaFoldDB" id="A0A1R3G4Q3"/>
<accession>A0A1R3G4Q3</accession>
<protein>
    <submittedName>
        <fullName evidence="1">Uncharacterized protein</fullName>
    </submittedName>
</protein>
<dbReference type="Proteomes" id="UP000187203">
    <property type="component" value="Unassembled WGS sequence"/>
</dbReference>
<keyword evidence="2" id="KW-1185">Reference proteome</keyword>
<dbReference type="EMBL" id="AWUE01023680">
    <property type="protein sequence ID" value="OMO53063.1"/>
    <property type="molecule type" value="Genomic_DNA"/>
</dbReference>
<organism evidence="1 2">
    <name type="scientific">Corchorus olitorius</name>
    <dbReference type="NCBI Taxonomy" id="93759"/>
    <lineage>
        <taxon>Eukaryota</taxon>
        <taxon>Viridiplantae</taxon>
        <taxon>Streptophyta</taxon>
        <taxon>Embryophyta</taxon>
        <taxon>Tracheophyta</taxon>
        <taxon>Spermatophyta</taxon>
        <taxon>Magnoliopsida</taxon>
        <taxon>eudicotyledons</taxon>
        <taxon>Gunneridae</taxon>
        <taxon>Pentapetalae</taxon>
        <taxon>rosids</taxon>
        <taxon>malvids</taxon>
        <taxon>Malvales</taxon>
        <taxon>Malvaceae</taxon>
        <taxon>Grewioideae</taxon>
        <taxon>Apeibeae</taxon>
        <taxon>Corchorus</taxon>
    </lineage>
</organism>
<name>A0A1R3G4Q3_9ROSI</name>
<reference evidence="2" key="1">
    <citation type="submission" date="2013-09" db="EMBL/GenBank/DDBJ databases">
        <title>Corchorus olitorius genome sequencing.</title>
        <authorList>
            <person name="Alam M."/>
            <person name="Haque M.S."/>
            <person name="Islam M.S."/>
            <person name="Emdad E.M."/>
            <person name="Islam M.M."/>
            <person name="Ahmed B."/>
            <person name="Halim A."/>
            <person name="Hossen Q.M.M."/>
            <person name="Hossain M.Z."/>
            <person name="Ahmed R."/>
            <person name="Khan M.M."/>
            <person name="Islam R."/>
            <person name="Rashid M.M."/>
            <person name="Khan S.A."/>
            <person name="Rahman M.S."/>
            <person name="Alam M."/>
            <person name="Yahiya A.S."/>
            <person name="Khan M.S."/>
            <person name="Azam M.S."/>
            <person name="Haque T."/>
            <person name="Lashkar M.Z.H."/>
            <person name="Akhand A.I."/>
            <person name="Morshed G."/>
            <person name="Roy S."/>
            <person name="Uddin K.S."/>
            <person name="Rabeya T."/>
            <person name="Hossain A.S."/>
            <person name="Chowdhury A."/>
            <person name="Snigdha A.R."/>
            <person name="Mortoza M.S."/>
            <person name="Matin S.A."/>
            <person name="Hoque S.M.E."/>
            <person name="Islam M.K."/>
            <person name="Roy D.K."/>
            <person name="Haider R."/>
            <person name="Moosa M.M."/>
            <person name="Elias S.M."/>
            <person name="Hasan A.M."/>
            <person name="Jahan S."/>
            <person name="Shafiuddin M."/>
            <person name="Mahmood N."/>
            <person name="Shommy N.S."/>
        </authorList>
    </citation>
    <scope>NUCLEOTIDE SEQUENCE [LARGE SCALE GENOMIC DNA]</scope>
    <source>
        <strain evidence="2">cv. O-4</strain>
    </source>
</reference>
<evidence type="ECO:0000313" key="2">
    <source>
        <dbReference type="Proteomes" id="UP000187203"/>
    </source>
</evidence>
<sequence length="49" mass="5703">MKIMRERFWSEKKGCVCVYSGIKEGDFCFSSSVREPGGFSLELEREMEC</sequence>
<comment type="caution">
    <text evidence="1">The sequence shown here is derived from an EMBL/GenBank/DDBJ whole genome shotgun (WGS) entry which is preliminary data.</text>
</comment>
<gene>
    <name evidence="1" type="ORF">COLO4_36865</name>
</gene>
<evidence type="ECO:0000313" key="1">
    <source>
        <dbReference type="EMBL" id="OMO53063.1"/>
    </source>
</evidence>